<dbReference type="Proteomes" id="UP001161647">
    <property type="component" value="Segment"/>
</dbReference>
<sequence length="286" mass="31981">MRPASFSVKGSISMTFRDKKEGMTSNTIWNLIVKIWEMYPERVSISFSSTRGAPDSSPVLDPLTISAIQKMIQGSICTYSKICSVGRSMNLILGECSRYTITFGTQAHDTGHETILLTLPFGMKGCYKISASVDNYIKKDKAKEFYIMMLSLDIYIGELDDKGYEDAARQGMKVYPFMIEHPEFFSMPETSDSDGASDPSEDKTGETALKKKKKIRQLRPKQRFNKRPGLSPSSAPAKKILNALRLAGNRIRAESPTSEEDEKLEESRDTAGQMQHESHNNNPAPP</sequence>
<protein>
    <submittedName>
        <fullName evidence="2">M</fullName>
    </submittedName>
</protein>
<feature type="region of interest" description="Disordered" evidence="1">
    <location>
        <begin position="186"/>
        <end position="286"/>
    </location>
</feature>
<feature type="compositionally biased region" description="Basic residues" evidence="1">
    <location>
        <begin position="210"/>
        <end position="226"/>
    </location>
</feature>
<evidence type="ECO:0000256" key="1">
    <source>
        <dbReference type="SAM" id="MobiDB-lite"/>
    </source>
</evidence>
<dbReference type="RefSeq" id="YP_010802260.1">
    <property type="nucleotide sequence ID" value="NC_076973.1"/>
</dbReference>
<proteinExistence type="predicted"/>
<accession>A0A8D9PGR1</accession>
<evidence type="ECO:0000313" key="2">
    <source>
        <dbReference type="EMBL" id="DAF42300.1"/>
    </source>
</evidence>
<name>A0A8D9PGR1_9RHAB</name>
<dbReference type="KEGG" id="vg:80540979"/>
<dbReference type="EMBL" id="BK014300">
    <property type="protein sequence ID" value="DAF42300.1"/>
    <property type="molecule type" value="Viral_cRNA"/>
</dbReference>
<organism evidence="2 3">
    <name type="scientific">Plectranthus aromaticus virus 1</name>
    <dbReference type="NCBI Taxonomy" id="2793738"/>
    <lineage>
        <taxon>Viruses</taxon>
        <taxon>Riboviria</taxon>
        <taxon>Orthornavirae</taxon>
        <taxon>Negarnaviricota</taxon>
        <taxon>Haploviricotina</taxon>
        <taxon>Monjiviricetes</taxon>
        <taxon>Mononegavirales</taxon>
        <taxon>Rhabdoviridae</taxon>
        <taxon>Betarhabdovirinae</taxon>
        <taxon>Betanucleorhabdovirus</taxon>
        <taxon>Betanucleorhabdovirus plectranthi</taxon>
    </lineage>
</organism>
<reference evidence="2" key="2">
    <citation type="journal article" date="2021" name="Viruses">
        <title>Illuminating the Plant Rhabdovirus Landscape through Metatranscriptomics Data.</title>
        <authorList>
            <person name="Bejerman N."/>
            <person name="Dietzgen R.G."/>
            <person name="Debat H."/>
        </authorList>
    </citation>
    <scope>NUCLEOTIDE SEQUENCE</scope>
</reference>
<dbReference type="GeneID" id="80540979"/>
<reference evidence="2" key="1">
    <citation type="journal article" date="2021" name="J. Anim. Genet.">
        <title>Illuminating the plant rhabdovirus landscape through metatranscriptomics data.</title>
        <authorList>
            <person name="Bejerman N."/>
            <person name="Dietzgen R.G."/>
            <person name="Debat H."/>
        </authorList>
    </citation>
    <scope>NUCLEOTIDE SEQUENCE</scope>
</reference>
<evidence type="ECO:0000313" key="3">
    <source>
        <dbReference type="Proteomes" id="UP001161647"/>
    </source>
</evidence>
<keyword evidence="3" id="KW-1185">Reference proteome</keyword>
<feature type="compositionally biased region" description="Basic and acidic residues" evidence="1">
    <location>
        <begin position="200"/>
        <end position="209"/>
    </location>
</feature>